<dbReference type="Pfam" id="PF00440">
    <property type="entry name" value="TetR_N"/>
    <property type="match status" value="1"/>
</dbReference>
<keyword evidence="2 4" id="KW-0238">DNA-binding</keyword>
<accession>A0ABY4FRA5</accession>
<dbReference type="PROSITE" id="PS50977">
    <property type="entry name" value="HTH_TETR_2"/>
    <property type="match status" value="1"/>
</dbReference>
<feature type="domain" description="HTH tetR-type" evidence="5">
    <location>
        <begin position="6"/>
        <end position="66"/>
    </location>
</feature>
<organism evidence="6 7">
    <name type="scientific">Leucobacter allii</name>
    <dbReference type="NCBI Taxonomy" id="2932247"/>
    <lineage>
        <taxon>Bacteria</taxon>
        <taxon>Bacillati</taxon>
        <taxon>Actinomycetota</taxon>
        <taxon>Actinomycetes</taxon>
        <taxon>Micrococcales</taxon>
        <taxon>Microbacteriaceae</taxon>
        <taxon>Leucobacter</taxon>
    </lineage>
</organism>
<gene>
    <name evidence="6" type="ORF">MUN78_08340</name>
</gene>
<proteinExistence type="predicted"/>
<sequence>MDPRAAHTRRLLEDAVLALAAERPLDEIPVTDIVARAGVNRSSFYQHYADREELLAQALESLEDAAARISAPVAVLGDGPPPELLRFAAHFAEHAALYRQALGPHGSARVAARVRARTLELVREGIALDPQVQDPALPLGIAAAGTAGALHGVIDAWLAIDPLPDAAVAAEWMWRTLTAGGRAARPGPGARP</sequence>
<dbReference type="SUPFAM" id="SSF46689">
    <property type="entry name" value="Homeodomain-like"/>
    <property type="match status" value="1"/>
</dbReference>
<feature type="DNA-binding region" description="H-T-H motif" evidence="4">
    <location>
        <begin position="29"/>
        <end position="48"/>
    </location>
</feature>
<protein>
    <submittedName>
        <fullName evidence="6">TetR/AcrR family transcriptional regulator</fullName>
    </submittedName>
</protein>
<evidence type="ECO:0000313" key="6">
    <source>
        <dbReference type="EMBL" id="UOQ58810.1"/>
    </source>
</evidence>
<evidence type="ECO:0000256" key="2">
    <source>
        <dbReference type="ARBA" id="ARBA00023125"/>
    </source>
</evidence>
<keyword evidence="1" id="KW-0805">Transcription regulation</keyword>
<evidence type="ECO:0000313" key="7">
    <source>
        <dbReference type="Proteomes" id="UP000831786"/>
    </source>
</evidence>
<evidence type="ECO:0000259" key="5">
    <source>
        <dbReference type="PROSITE" id="PS50977"/>
    </source>
</evidence>
<evidence type="ECO:0000256" key="4">
    <source>
        <dbReference type="PROSITE-ProRule" id="PRU00335"/>
    </source>
</evidence>
<evidence type="ECO:0000256" key="3">
    <source>
        <dbReference type="ARBA" id="ARBA00023163"/>
    </source>
</evidence>
<dbReference type="Proteomes" id="UP000831786">
    <property type="component" value="Chromosome"/>
</dbReference>
<keyword evidence="3" id="KW-0804">Transcription</keyword>
<keyword evidence="7" id="KW-1185">Reference proteome</keyword>
<dbReference type="Gene3D" id="1.10.357.10">
    <property type="entry name" value="Tetracycline Repressor, domain 2"/>
    <property type="match status" value="1"/>
</dbReference>
<dbReference type="RefSeq" id="WP_244729951.1">
    <property type="nucleotide sequence ID" value="NZ_CP095045.1"/>
</dbReference>
<reference evidence="6 7" key="1">
    <citation type="submission" date="2022-04" db="EMBL/GenBank/DDBJ databases">
        <title>Leucobacter sp. isolated from rhizosphere of garlic.</title>
        <authorList>
            <person name="Won M."/>
            <person name="Lee C.-M."/>
            <person name="Woen H.-Y."/>
            <person name="Kwon S.-W."/>
        </authorList>
    </citation>
    <scope>NUCLEOTIDE SEQUENCE [LARGE SCALE GENOMIC DNA]</scope>
    <source>
        <strain evidence="6 7">H21R-40</strain>
    </source>
</reference>
<dbReference type="InterPro" id="IPR009057">
    <property type="entry name" value="Homeodomain-like_sf"/>
</dbReference>
<dbReference type="PANTHER" id="PTHR30055">
    <property type="entry name" value="HTH-TYPE TRANSCRIPTIONAL REGULATOR RUTR"/>
    <property type="match status" value="1"/>
</dbReference>
<dbReference type="InterPro" id="IPR050109">
    <property type="entry name" value="HTH-type_TetR-like_transc_reg"/>
</dbReference>
<dbReference type="InterPro" id="IPR001647">
    <property type="entry name" value="HTH_TetR"/>
</dbReference>
<dbReference type="PANTHER" id="PTHR30055:SF234">
    <property type="entry name" value="HTH-TYPE TRANSCRIPTIONAL REGULATOR BETI"/>
    <property type="match status" value="1"/>
</dbReference>
<evidence type="ECO:0000256" key="1">
    <source>
        <dbReference type="ARBA" id="ARBA00023015"/>
    </source>
</evidence>
<dbReference type="EMBL" id="CP095045">
    <property type="protein sequence ID" value="UOQ58810.1"/>
    <property type="molecule type" value="Genomic_DNA"/>
</dbReference>
<name>A0ABY4FRA5_9MICO</name>